<dbReference type="Proteomes" id="UP000187283">
    <property type="component" value="Unassembled WGS sequence"/>
</dbReference>
<dbReference type="OrthoDB" id="5655608at2759"/>
<protein>
    <submittedName>
        <fullName evidence="4">Uncharacterized protein</fullName>
    </submittedName>
</protein>
<evidence type="ECO:0000256" key="2">
    <source>
        <dbReference type="SAM" id="Phobius"/>
    </source>
</evidence>
<organism evidence="4 5">
    <name type="scientific">Smittium culicis</name>
    <dbReference type="NCBI Taxonomy" id="133412"/>
    <lineage>
        <taxon>Eukaryota</taxon>
        <taxon>Fungi</taxon>
        <taxon>Fungi incertae sedis</taxon>
        <taxon>Zoopagomycota</taxon>
        <taxon>Kickxellomycotina</taxon>
        <taxon>Harpellomycetes</taxon>
        <taxon>Harpellales</taxon>
        <taxon>Legeriomycetaceae</taxon>
        <taxon>Smittium</taxon>
    </lineage>
</organism>
<keyword evidence="5" id="KW-1185">Reference proteome</keyword>
<dbReference type="EMBL" id="LSSN01002105">
    <property type="protein sequence ID" value="OMJ17226.1"/>
    <property type="molecule type" value="Genomic_DNA"/>
</dbReference>
<feature type="transmembrane region" description="Helical" evidence="2">
    <location>
        <begin position="512"/>
        <end position="530"/>
    </location>
</feature>
<feature type="transmembrane region" description="Helical" evidence="2">
    <location>
        <begin position="363"/>
        <end position="383"/>
    </location>
</feature>
<feature type="transmembrane region" description="Helical" evidence="2">
    <location>
        <begin position="542"/>
        <end position="563"/>
    </location>
</feature>
<evidence type="ECO:0000313" key="5">
    <source>
        <dbReference type="Proteomes" id="UP000187283"/>
    </source>
</evidence>
<name>A0A1R1Y853_9FUNG</name>
<keyword evidence="2" id="KW-0472">Membrane</keyword>
<feature type="region of interest" description="Disordered" evidence="1">
    <location>
        <begin position="147"/>
        <end position="178"/>
    </location>
</feature>
<keyword evidence="2" id="KW-1133">Transmembrane helix</keyword>
<evidence type="ECO:0000313" key="3">
    <source>
        <dbReference type="EMBL" id="OMJ17226.1"/>
    </source>
</evidence>
<evidence type="ECO:0000256" key="1">
    <source>
        <dbReference type="SAM" id="MobiDB-lite"/>
    </source>
</evidence>
<accession>A0A1R1Y853</accession>
<comment type="caution">
    <text evidence="4">The sequence shown here is derived from an EMBL/GenBank/DDBJ whole genome shotgun (WGS) entry which is preliminary data.</text>
</comment>
<evidence type="ECO:0000313" key="4">
    <source>
        <dbReference type="EMBL" id="OMJ23131.1"/>
    </source>
</evidence>
<feature type="transmembrane region" description="Helical" evidence="2">
    <location>
        <begin position="329"/>
        <end position="351"/>
    </location>
</feature>
<feature type="compositionally biased region" description="Basic residues" evidence="1">
    <location>
        <begin position="147"/>
        <end position="158"/>
    </location>
</feature>
<gene>
    <name evidence="4" type="ORF">AYI70_g2451</name>
    <name evidence="3" type="ORF">AYI70_g6121</name>
</gene>
<feature type="transmembrane region" description="Helical" evidence="2">
    <location>
        <begin position="472"/>
        <end position="492"/>
    </location>
</feature>
<feature type="transmembrane region" description="Helical" evidence="2">
    <location>
        <begin position="284"/>
        <end position="308"/>
    </location>
</feature>
<dbReference type="AlphaFoldDB" id="A0A1R1Y853"/>
<keyword evidence="2" id="KW-0812">Transmembrane</keyword>
<sequence>MLDTKNKSRNSFSKYQIGEIGISNSDYSAEDNISTKLNSESPNFFANFSPSSLSSANSIRNGNPERNASLPYINSNTLQEKILKNLGVENPKDYKHYEKSFTSSTILSDTFIDVEQIKRNQYSPDKEKQLNYKIQARKVAKLSRNIKPRKAKSAKKFKKENDDFPRTMKAPHKNKDSIKRRMKKCENDNINYQVNRVFKKDRLDFSSAFDRYKNEKNKIECDYIKNPDPNRGIMFLNPSSIFNFSRSSMESQFQRDLAFPGKANIANRYNQSSISPQSNGASALLSYAFSLKALIVSTISVFTLAACLNVTSVFFTHNEHSSKKQCRNNASLVAIIWFFSTTVFLFVSYFISSKGDMFVSRTMRYIQLILLVLTVVVLSIGLLTSLKIKNKLGNPGSLIEQSNRFGEEEKLFNYSNREVSPVSPVAPTLARHNSNGTHIENNSRFLIRLRNQGSPSSADSRTLSNSSGAGKISPLAQISAYAVLLFVALVSADSFSSLPSIARSVFGDESSLVDFGLCFSLVALIIISFSPSQISILSYKTFIGKPATIVVSAIFFLISSTLFSKLAWN</sequence>
<proteinExistence type="predicted"/>
<dbReference type="EMBL" id="LSSN01000601">
    <property type="protein sequence ID" value="OMJ23131.1"/>
    <property type="molecule type" value="Genomic_DNA"/>
</dbReference>
<reference evidence="4 5" key="1">
    <citation type="submission" date="2017-01" db="EMBL/GenBank/DDBJ databases">
        <authorList>
            <person name="Mah S.A."/>
            <person name="Swanson W.J."/>
            <person name="Moy G.W."/>
            <person name="Vacquier V.D."/>
        </authorList>
    </citation>
    <scope>NUCLEOTIDE SEQUENCE [LARGE SCALE GENOMIC DNA]</scope>
    <source>
        <strain evidence="4 5">GSMNP</strain>
    </source>
</reference>